<accession>A0ABQ4XVB3</accession>
<dbReference type="SUPFAM" id="SSF54928">
    <property type="entry name" value="RNA-binding domain, RBD"/>
    <property type="match status" value="1"/>
</dbReference>
<organism evidence="1 2">
    <name type="scientific">Tanacetum coccineum</name>
    <dbReference type="NCBI Taxonomy" id="301880"/>
    <lineage>
        <taxon>Eukaryota</taxon>
        <taxon>Viridiplantae</taxon>
        <taxon>Streptophyta</taxon>
        <taxon>Embryophyta</taxon>
        <taxon>Tracheophyta</taxon>
        <taxon>Spermatophyta</taxon>
        <taxon>Magnoliopsida</taxon>
        <taxon>eudicotyledons</taxon>
        <taxon>Gunneridae</taxon>
        <taxon>Pentapetalae</taxon>
        <taxon>asterids</taxon>
        <taxon>campanulids</taxon>
        <taxon>Asterales</taxon>
        <taxon>Asteraceae</taxon>
        <taxon>Asteroideae</taxon>
        <taxon>Anthemideae</taxon>
        <taxon>Anthemidinae</taxon>
        <taxon>Tanacetum</taxon>
    </lineage>
</organism>
<reference evidence="1" key="2">
    <citation type="submission" date="2022-01" db="EMBL/GenBank/DDBJ databases">
        <authorList>
            <person name="Yamashiro T."/>
            <person name="Shiraishi A."/>
            <person name="Satake H."/>
            <person name="Nakayama K."/>
        </authorList>
    </citation>
    <scope>NUCLEOTIDE SEQUENCE</scope>
</reference>
<protein>
    <submittedName>
        <fullName evidence="1">Retrotransposon protein, putative, ty1-copia subclass</fullName>
    </submittedName>
</protein>
<proteinExistence type="predicted"/>
<gene>
    <name evidence="1" type="ORF">Tco_0702205</name>
</gene>
<dbReference type="Proteomes" id="UP001151760">
    <property type="component" value="Unassembled WGS sequence"/>
</dbReference>
<dbReference type="EMBL" id="BQNB010009857">
    <property type="protein sequence ID" value="GJS69364.1"/>
    <property type="molecule type" value="Genomic_DNA"/>
</dbReference>
<sequence length="274" mass="30735">MWRPMPKEKMVVTVRRPMKKCGKINGGCAFVYMTSIADLRACLTFDGEHICNKRARVLAGPRGRGRARKIFAGNLGRRSSNHGGFAESERKGSKLALPVLQGFRIERKLKQGALYLYVGNGVRAQVEAIGSFDLILPNSLESRHTSKISVRAVDLGRIQEEEDITPLKSLATFLKSGVFEKKPPQGVRDLHEPTSYKAAMLDLEYNKWVDAMNAEIQSMMDNMVWVMVDLPLGSRLVAKGYTQLYGVDYEETFSPVAIIRAIRIFISIAAYYEL</sequence>
<reference evidence="1" key="1">
    <citation type="journal article" date="2022" name="Int. J. Mol. Sci.">
        <title>Draft Genome of Tanacetum Coccineum: Genomic Comparison of Closely Related Tanacetum-Family Plants.</title>
        <authorList>
            <person name="Yamashiro T."/>
            <person name="Shiraishi A."/>
            <person name="Nakayama K."/>
            <person name="Satake H."/>
        </authorList>
    </citation>
    <scope>NUCLEOTIDE SEQUENCE</scope>
</reference>
<dbReference type="InterPro" id="IPR035979">
    <property type="entry name" value="RBD_domain_sf"/>
</dbReference>
<evidence type="ECO:0000313" key="2">
    <source>
        <dbReference type="Proteomes" id="UP001151760"/>
    </source>
</evidence>
<comment type="caution">
    <text evidence="1">The sequence shown here is derived from an EMBL/GenBank/DDBJ whole genome shotgun (WGS) entry which is preliminary data.</text>
</comment>
<evidence type="ECO:0000313" key="1">
    <source>
        <dbReference type="EMBL" id="GJS69364.1"/>
    </source>
</evidence>
<keyword evidence="2" id="KW-1185">Reference proteome</keyword>
<name>A0ABQ4XVB3_9ASTR</name>